<dbReference type="EMBL" id="CP019699">
    <property type="protein sequence ID" value="AQS55953.1"/>
    <property type="molecule type" value="Genomic_DNA"/>
</dbReference>
<evidence type="ECO:0000313" key="2">
    <source>
        <dbReference type="Proteomes" id="UP000188603"/>
    </source>
</evidence>
<keyword evidence="2" id="KW-1185">Reference proteome</keyword>
<dbReference type="Gene3D" id="3.40.50.1000">
    <property type="entry name" value="HAD superfamily/HAD-like"/>
    <property type="match status" value="1"/>
</dbReference>
<gene>
    <name evidence="1" type="ORF">B0W44_09395</name>
</gene>
<protein>
    <recommendedName>
        <fullName evidence="3">Hydrolase</fullName>
    </recommendedName>
</protein>
<dbReference type="InterPro" id="IPR000150">
    <property type="entry name" value="Cof"/>
</dbReference>
<dbReference type="PANTHER" id="PTHR10000:SF8">
    <property type="entry name" value="HAD SUPERFAMILY HYDROLASE-LIKE, TYPE 3"/>
    <property type="match status" value="1"/>
</dbReference>
<sequence length="282" mass="31814">MNLKYRLFVSDIDGTLIGEDRKISEKNKNMIRLYRQLGGQVTLATGRSYLETKKFIEELGLELPVILCNGAILYDPLQDHLHTVTCLERNKTLNFVARIERMLPDVDILIFTPKAIYTKGMNEFTAEGLDEEGFTIVEVNRLVEIPQENPIIKFVIVKPNVEKTVVPHLQEQPEFDELTVIQSADFYLEVLPLHTSKGKAVVQLAEEWNIPLQDVAVIGDHLNDLSMFEVAGLSAAVGNAHPSAKKRADVVMPSNEEHAVAHFLKHYVIPSPSQYKSRTAIR</sequence>
<dbReference type="Gene3D" id="3.30.1240.10">
    <property type="match status" value="1"/>
</dbReference>
<dbReference type="GO" id="GO:0005829">
    <property type="term" value="C:cytosol"/>
    <property type="evidence" value="ECO:0007669"/>
    <property type="project" value="TreeGrafter"/>
</dbReference>
<dbReference type="Pfam" id="PF08282">
    <property type="entry name" value="Hydrolase_3"/>
    <property type="match status" value="1"/>
</dbReference>
<dbReference type="STRING" id="1471761.B0W44_09395"/>
<dbReference type="SFLD" id="SFLDS00003">
    <property type="entry name" value="Haloacid_Dehalogenase"/>
    <property type="match status" value="1"/>
</dbReference>
<proteinExistence type="predicted"/>
<dbReference type="InterPro" id="IPR023214">
    <property type="entry name" value="HAD_sf"/>
</dbReference>
<organism evidence="1 2">
    <name type="scientific">Novibacillus thermophilus</name>
    <dbReference type="NCBI Taxonomy" id="1471761"/>
    <lineage>
        <taxon>Bacteria</taxon>
        <taxon>Bacillati</taxon>
        <taxon>Bacillota</taxon>
        <taxon>Bacilli</taxon>
        <taxon>Bacillales</taxon>
        <taxon>Thermoactinomycetaceae</taxon>
        <taxon>Novibacillus</taxon>
    </lineage>
</organism>
<accession>A0A1U9K7H4</accession>
<dbReference type="NCBIfam" id="TIGR01484">
    <property type="entry name" value="HAD-SF-IIB"/>
    <property type="match status" value="1"/>
</dbReference>
<dbReference type="GO" id="GO:0016791">
    <property type="term" value="F:phosphatase activity"/>
    <property type="evidence" value="ECO:0007669"/>
    <property type="project" value="TreeGrafter"/>
</dbReference>
<name>A0A1U9K7H4_9BACL</name>
<dbReference type="GO" id="GO:0000287">
    <property type="term" value="F:magnesium ion binding"/>
    <property type="evidence" value="ECO:0007669"/>
    <property type="project" value="TreeGrafter"/>
</dbReference>
<dbReference type="AlphaFoldDB" id="A0A1U9K7H4"/>
<evidence type="ECO:0000313" key="1">
    <source>
        <dbReference type="EMBL" id="AQS55953.1"/>
    </source>
</evidence>
<dbReference type="NCBIfam" id="TIGR00099">
    <property type="entry name" value="Cof-subfamily"/>
    <property type="match status" value="1"/>
</dbReference>
<reference evidence="1 2" key="1">
    <citation type="journal article" date="2015" name="Int. J. Syst. Evol. Microbiol.">
        <title>Novibacillus thermophilus gen. nov., sp. nov., a Gram-staining-negative and moderately thermophilic member of the family Thermoactinomycetaceae.</title>
        <authorList>
            <person name="Yang G."/>
            <person name="Chen J."/>
            <person name="Zhou S."/>
        </authorList>
    </citation>
    <scope>NUCLEOTIDE SEQUENCE [LARGE SCALE GENOMIC DNA]</scope>
    <source>
        <strain evidence="1 2">SG-1</strain>
    </source>
</reference>
<dbReference type="RefSeq" id="WP_169835511.1">
    <property type="nucleotide sequence ID" value="NZ_CP019699.1"/>
</dbReference>
<dbReference type="PANTHER" id="PTHR10000">
    <property type="entry name" value="PHOSPHOSERINE PHOSPHATASE"/>
    <property type="match status" value="1"/>
</dbReference>
<dbReference type="InterPro" id="IPR036412">
    <property type="entry name" value="HAD-like_sf"/>
</dbReference>
<dbReference type="SFLD" id="SFLDG01140">
    <property type="entry name" value="C2.B:_Phosphomannomutase_and_P"/>
    <property type="match status" value="1"/>
</dbReference>
<dbReference type="CDD" id="cd07516">
    <property type="entry name" value="HAD_Pase"/>
    <property type="match status" value="1"/>
</dbReference>
<dbReference type="Proteomes" id="UP000188603">
    <property type="component" value="Chromosome"/>
</dbReference>
<evidence type="ECO:0008006" key="3">
    <source>
        <dbReference type="Google" id="ProtNLM"/>
    </source>
</evidence>
<dbReference type="InterPro" id="IPR006379">
    <property type="entry name" value="HAD-SF_hydro_IIB"/>
</dbReference>
<dbReference type="SUPFAM" id="SSF56784">
    <property type="entry name" value="HAD-like"/>
    <property type="match status" value="1"/>
</dbReference>
<dbReference type="KEGG" id="ntr:B0W44_09395"/>